<accession>A0A4R9LQR1</accession>
<dbReference type="PROSITE" id="PS50005">
    <property type="entry name" value="TPR"/>
    <property type="match status" value="1"/>
</dbReference>
<feature type="region of interest" description="Disordered" evidence="2">
    <location>
        <begin position="356"/>
        <end position="407"/>
    </location>
</feature>
<sequence>MNRSIVALAGFLFICAGIITAFYHTTIYSKEDQNQVVLERIAEGEEYLKQTSENSKEKAVSIFSELAGKKGLENYEFRIKYNQARALEKNRDHYLALDIYKGLRNKPNLTSEERDSLSYSLGNLLLKLDQEVEGKGHLESVLRSSNNPKLRSKVLQSLADYGYNHKQLEPARKNYVLALQEDNTNTEARIGWGRTLRKQGKDWASFDVFDEYIETENQLSGANGKVVDEYKDSVFAEAKSLYTKKTYWKSIELFQKALTLNPSPQVEENSYYYIASAYDALGKQTQSLEYLNKTLNNSNYSLDQASLYKKGTIYFRQGKFEEAASVFQTIVDKYPKNHITDKALAWKKESLDQFKDNDDLDDAGKEEKAGRLDIDALNQERKGSVSPLMEKKKETGSSNSFGNDLDF</sequence>
<protein>
    <submittedName>
        <fullName evidence="3">Uncharacterized protein</fullName>
    </submittedName>
</protein>
<dbReference type="PANTHER" id="PTHR12558:SF13">
    <property type="entry name" value="CELL DIVISION CYCLE PROTEIN 27 HOMOLOG"/>
    <property type="match status" value="1"/>
</dbReference>
<dbReference type="Proteomes" id="UP000298264">
    <property type="component" value="Unassembled WGS sequence"/>
</dbReference>
<evidence type="ECO:0000313" key="4">
    <source>
        <dbReference type="Proteomes" id="UP000298264"/>
    </source>
</evidence>
<proteinExistence type="predicted"/>
<dbReference type="EMBL" id="RQHV01000045">
    <property type="protein sequence ID" value="TGN10239.1"/>
    <property type="molecule type" value="Genomic_DNA"/>
</dbReference>
<dbReference type="Gene3D" id="1.25.40.10">
    <property type="entry name" value="Tetratricopeptide repeat domain"/>
    <property type="match status" value="3"/>
</dbReference>
<feature type="compositionally biased region" description="Polar residues" evidence="2">
    <location>
        <begin position="396"/>
        <end position="407"/>
    </location>
</feature>
<dbReference type="InterPro" id="IPR019734">
    <property type="entry name" value="TPR_rpt"/>
</dbReference>
<dbReference type="AlphaFoldDB" id="A0A4R9LQR1"/>
<evidence type="ECO:0000256" key="2">
    <source>
        <dbReference type="SAM" id="MobiDB-lite"/>
    </source>
</evidence>
<evidence type="ECO:0000256" key="1">
    <source>
        <dbReference type="PROSITE-ProRule" id="PRU00339"/>
    </source>
</evidence>
<gene>
    <name evidence="3" type="ORF">EHS11_10160</name>
</gene>
<reference evidence="3" key="1">
    <citation type="journal article" date="2019" name="PLoS Negl. Trop. Dis.">
        <title>Revisiting the worldwide diversity of Leptospira species in the environment.</title>
        <authorList>
            <person name="Vincent A.T."/>
            <person name="Schiettekatte O."/>
            <person name="Bourhy P."/>
            <person name="Veyrier F.J."/>
            <person name="Picardeau M."/>
        </authorList>
    </citation>
    <scope>NUCLEOTIDE SEQUENCE [LARGE SCALE GENOMIC DNA]</scope>
    <source>
        <strain evidence="3">201400974</strain>
    </source>
</reference>
<dbReference type="InterPro" id="IPR011990">
    <property type="entry name" value="TPR-like_helical_dom_sf"/>
</dbReference>
<keyword evidence="4" id="KW-1185">Reference proteome</keyword>
<evidence type="ECO:0000313" key="3">
    <source>
        <dbReference type="EMBL" id="TGN10239.1"/>
    </source>
</evidence>
<dbReference type="SMART" id="SM00028">
    <property type="entry name" value="TPR"/>
    <property type="match status" value="5"/>
</dbReference>
<keyword evidence="1" id="KW-0802">TPR repeat</keyword>
<feature type="repeat" description="TPR" evidence="1">
    <location>
        <begin position="304"/>
        <end position="337"/>
    </location>
</feature>
<organism evidence="3 4">
    <name type="scientific">Leptospira ilyithenensis</name>
    <dbReference type="NCBI Taxonomy" id="2484901"/>
    <lineage>
        <taxon>Bacteria</taxon>
        <taxon>Pseudomonadati</taxon>
        <taxon>Spirochaetota</taxon>
        <taxon>Spirochaetia</taxon>
        <taxon>Leptospirales</taxon>
        <taxon>Leptospiraceae</taxon>
        <taxon>Leptospira</taxon>
    </lineage>
</organism>
<comment type="caution">
    <text evidence="3">The sequence shown here is derived from an EMBL/GenBank/DDBJ whole genome shotgun (WGS) entry which is preliminary data.</text>
</comment>
<name>A0A4R9LQR1_9LEPT</name>
<dbReference type="OrthoDB" id="341885at2"/>
<dbReference type="Pfam" id="PF13174">
    <property type="entry name" value="TPR_6"/>
    <property type="match status" value="2"/>
</dbReference>
<dbReference type="PANTHER" id="PTHR12558">
    <property type="entry name" value="CELL DIVISION CYCLE 16,23,27"/>
    <property type="match status" value="1"/>
</dbReference>
<dbReference type="RefSeq" id="WP_135764301.1">
    <property type="nucleotide sequence ID" value="NZ_RQHV01000045.1"/>
</dbReference>
<dbReference type="SUPFAM" id="SSF48452">
    <property type="entry name" value="TPR-like"/>
    <property type="match status" value="2"/>
</dbReference>
<feature type="compositionally biased region" description="Basic and acidic residues" evidence="2">
    <location>
        <begin position="356"/>
        <end position="395"/>
    </location>
</feature>